<dbReference type="NCBIfam" id="TIGR00553">
    <property type="entry name" value="pabB"/>
    <property type="match status" value="1"/>
</dbReference>
<organism evidence="2 3">
    <name type="scientific">Virgibacillus profundi</name>
    <dbReference type="NCBI Taxonomy" id="2024555"/>
    <lineage>
        <taxon>Bacteria</taxon>
        <taxon>Bacillati</taxon>
        <taxon>Bacillota</taxon>
        <taxon>Bacilli</taxon>
        <taxon>Bacillales</taxon>
        <taxon>Bacillaceae</taxon>
        <taxon>Virgibacillus</taxon>
    </lineage>
</organism>
<sequence>MKEAIYLNPLLQFDFANNQQAILFKNPRDIISALSIEEVIPALQKVQEAVNSGFYAAGYISYEASPAFNHNFRVKPNHLMPLLWFGIFDNPHDEPLKSSRAFQTTEWIPTTNVDRFNSSIAKIKNYIEQGDTRQVNYTLRMQSHFSGDTISYYNQLQKLGSANYAAYLDTGDFTILSASPELFFHLKDGKITSKPMKGTIGRGINEEEDRTNAQWLYHSEKNRTENAMIVDLMKDELGAIANPGTVEVPHLFTIEKYPTVYQMTSTVTAEIAANLGIADIFKALFPCGSITGAPKVSTMNIIDELEDSPREVYCGAIGYITPDQEAIFNVPIRTVLIDNENNRAQYGVGGGITRDSTDKEEYGEVLTKTKVLHVRHDEFQLLESLGLREGKYLVLENHLKRLQQSAAYFRFEINLKSIREKLLDFAEKHIDRQWKVRLLVNKDGSINMEGKVTQPFQHSMEVALANTSIDKEDIFLYHKTTNRTVYENRLEQHQDVFDVLLWNQDHEITEFTMGNVVVEMNNKLYTPPVACGLLAGTFREALLKDGSLTERRVMLDELDSCSRLWLINSVREWVPVQFRK</sequence>
<dbReference type="InterPro" id="IPR001544">
    <property type="entry name" value="Aminotrans_IV"/>
</dbReference>
<dbReference type="InterPro" id="IPR036038">
    <property type="entry name" value="Aminotransferase-like"/>
</dbReference>
<keyword evidence="3" id="KW-1185">Reference proteome</keyword>
<name>A0A2A2IAK8_9BACI</name>
<dbReference type="GO" id="GO:0046820">
    <property type="term" value="F:4-amino-4-deoxychorismate synthase activity"/>
    <property type="evidence" value="ECO:0007669"/>
    <property type="project" value="TreeGrafter"/>
</dbReference>
<feature type="domain" description="Chorismate-utilising enzyme C-terminal" evidence="1">
    <location>
        <begin position="114"/>
        <end position="368"/>
    </location>
</feature>
<dbReference type="InterPro" id="IPR019999">
    <property type="entry name" value="Anth_synth_I-like"/>
</dbReference>
<dbReference type="InterPro" id="IPR005802">
    <property type="entry name" value="ADC_synth_comp_1"/>
</dbReference>
<evidence type="ECO:0000259" key="1">
    <source>
        <dbReference type="Pfam" id="PF00425"/>
    </source>
</evidence>
<dbReference type="OrthoDB" id="9803598at2"/>
<dbReference type="InterPro" id="IPR043131">
    <property type="entry name" value="BCAT-like_N"/>
</dbReference>
<reference evidence="2 3" key="1">
    <citation type="submission" date="2017-08" db="EMBL/GenBank/DDBJ databases">
        <title>Virgibacillus indicus sp. nov. and Virgibacillus profoundi sp. nov, two moderately halophilic bacteria isolated from marine sediment by using the Microfluidic Streak Plate.</title>
        <authorList>
            <person name="Xu B."/>
            <person name="Hu B."/>
            <person name="Wang J."/>
            <person name="Zhu Y."/>
            <person name="Huang L."/>
            <person name="Du W."/>
            <person name="Huang Y."/>
        </authorList>
    </citation>
    <scope>NUCLEOTIDE SEQUENCE [LARGE SCALE GENOMIC DNA]</scope>
    <source>
        <strain evidence="2 3">IO3-P3-H5</strain>
    </source>
</reference>
<dbReference type="InterPro" id="IPR005801">
    <property type="entry name" value="ADC_synthase"/>
</dbReference>
<dbReference type="GO" id="GO:0000162">
    <property type="term" value="P:L-tryptophan biosynthetic process"/>
    <property type="evidence" value="ECO:0007669"/>
    <property type="project" value="TreeGrafter"/>
</dbReference>
<dbReference type="Gene3D" id="3.20.10.10">
    <property type="entry name" value="D-amino Acid Aminotransferase, subunit A, domain 2"/>
    <property type="match status" value="1"/>
</dbReference>
<dbReference type="Gene3D" id="3.30.470.10">
    <property type="match status" value="1"/>
</dbReference>
<dbReference type="Proteomes" id="UP000218887">
    <property type="component" value="Unassembled WGS sequence"/>
</dbReference>
<gene>
    <name evidence="2" type="primary">pabB</name>
    <name evidence="2" type="ORF">CIL05_18830</name>
</gene>
<dbReference type="PANTHER" id="PTHR11236">
    <property type="entry name" value="AMINOBENZOATE/ANTHRANILATE SYNTHASE"/>
    <property type="match status" value="1"/>
</dbReference>
<dbReference type="AlphaFoldDB" id="A0A2A2IAK8"/>
<dbReference type="Pfam" id="PF00425">
    <property type="entry name" value="Chorismate_bind"/>
    <property type="match status" value="1"/>
</dbReference>
<dbReference type="PANTHER" id="PTHR11236:SF50">
    <property type="entry name" value="AMINODEOXYCHORISMATE SYNTHASE COMPONENT 1"/>
    <property type="match status" value="1"/>
</dbReference>
<dbReference type="Gene3D" id="3.60.120.10">
    <property type="entry name" value="Anthranilate synthase"/>
    <property type="match status" value="1"/>
</dbReference>
<evidence type="ECO:0000313" key="2">
    <source>
        <dbReference type="EMBL" id="PAV28160.1"/>
    </source>
</evidence>
<dbReference type="EMBL" id="NPOA01000015">
    <property type="protein sequence ID" value="PAV28160.1"/>
    <property type="molecule type" value="Genomic_DNA"/>
</dbReference>
<accession>A0A2A2IAK8</accession>
<dbReference type="GO" id="GO:0009396">
    <property type="term" value="P:folic acid-containing compound biosynthetic process"/>
    <property type="evidence" value="ECO:0007669"/>
    <property type="project" value="InterPro"/>
</dbReference>
<proteinExistence type="predicted"/>
<dbReference type="InterPro" id="IPR015890">
    <property type="entry name" value="Chorismate_C"/>
</dbReference>
<dbReference type="SUPFAM" id="SSF56322">
    <property type="entry name" value="ADC synthase"/>
    <property type="match status" value="1"/>
</dbReference>
<dbReference type="SUPFAM" id="SSF56752">
    <property type="entry name" value="D-aminoacid aminotransferase-like PLP-dependent enzymes"/>
    <property type="match status" value="1"/>
</dbReference>
<comment type="caution">
    <text evidence="2">The sequence shown here is derived from an EMBL/GenBank/DDBJ whole genome shotgun (WGS) entry which is preliminary data.</text>
</comment>
<dbReference type="InterPro" id="IPR043132">
    <property type="entry name" value="BCAT-like_C"/>
</dbReference>
<protein>
    <submittedName>
        <fullName evidence="2">Aminodeoxychorismate synthase, component I</fullName>
    </submittedName>
</protein>
<dbReference type="Pfam" id="PF01063">
    <property type="entry name" value="Aminotran_4"/>
    <property type="match status" value="1"/>
</dbReference>
<evidence type="ECO:0000313" key="3">
    <source>
        <dbReference type="Proteomes" id="UP000218887"/>
    </source>
</evidence>